<sequence length="205" mass="23564">MLIRRKQHETPGLNTTSTADISFMLLIFFLVTTSMDVDKGLLRQLPSPEPQKKEQQHSVVDKANLMALRLTAGDTLLVNGKPMQVSQLKEETIRFVHRLGKKHLISIESDRDADYNLYFQMQNQLMEAYSQLRNETAQKKYHRDYALLNNDQKEQVRNICPQRITESYANAMNHADQRVDANAEEKQGEEKSAETATEQQKGGKQ</sequence>
<comment type="subcellular location">
    <subcellularLocation>
        <location evidence="1">Cell membrane</location>
        <topology evidence="1">Single-pass membrane protein</topology>
    </subcellularLocation>
    <subcellularLocation>
        <location evidence="7">Cell membrane</location>
        <topology evidence="7">Single-pass type II membrane protein</topology>
    </subcellularLocation>
</comment>
<evidence type="ECO:0000256" key="7">
    <source>
        <dbReference type="RuleBase" id="RU003879"/>
    </source>
</evidence>
<dbReference type="Proteomes" id="UP000284548">
    <property type="component" value="Unassembled WGS sequence"/>
</dbReference>
<accession>A0A3R6GWK2</accession>
<proteinExistence type="inferred from homology"/>
<evidence type="ECO:0000313" key="11">
    <source>
        <dbReference type="Proteomes" id="UP000284548"/>
    </source>
</evidence>
<evidence type="ECO:0000256" key="2">
    <source>
        <dbReference type="ARBA" id="ARBA00005811"/>
    </source>
</evidence>
<dbReference type="InterPro" id="IPR003400">
    <property type="entry name" value="ExbD"/>
</dbReference>
<comment type="caution">
    <text evidence="10">The sequence shown here is derived from an EMBL/GenBank/DDBJ whole genome shotgun (WGS) entry which is preliminary data.</text>
</comment>
<evidence type="ECO:0000256" key="5">
    <source>
        <dbReference type="ARBA" id="ARBA00022989"/>
    </source>
</evidence>
<keyword evidence="3" id="KW-1003">Cell membrane</keyword>
<reference evidence="10 11" key="1">
    <citation type="submission" date="2018-08" db="EMBL/GenBank/DDBJ databases">
        <title>A genome reference for cultivated species of the human gut microbiota.</title>
        <authorList>
            <person name="Zou Y."/>
            <person name="Xue W."/>
            <person name="Luo G."/>
        </authorList>
    </citation>
    <scope>NUCLEOTIDE SEQUENCE [LARGE SCALE GENOMIC DNA]</scope>
    <source>
        <strain evidence="10 11">AM16-54</strain>
    </source>
</reference>
<dbReference type="RefSeq" id="WP_118254195.1">
    <property type="nucleotide sequence ID" value="NZ_QRKB01000008.1"/>
</dbReference>
<organism evidence="10 11">
    <name type="scientific">Segatella copri</name>
    <dbReference type="NCBI Taxonomy" id="165179"/>
    <lineage>
        <taxon>Bacteria</taxon>
        <taxon>Pseudomonadati</taxon>
        <taxon>Bacteroidota</taxon>
        <taxon>Bacteroidia</taxon>
        <taxon>Bacteroidales</taxon>
        <taxon>Prevotellaceae</taxon>
        <taxon>Segatella</taxon>
    </lineage>
</organism>
<name>A0A3R6GWK2_9BACT</name>
<protein>
    <submittedName>
        <fullName evidence="10">Biopolymer transporter ExbD</fullName>
    </submittedName>
</protein>
<evidence type="ECO:0000256" key="1">
    <source>
        <dbReference type="ARBA" id="ARBA00004162"/>
    </source>
</evidence>
<keyword evidence="7" id="KW-0653">Protein transport</keyword>
<dbReference type="Pfam" id="PF02472">
    <property type="entry name" value="ExbD"/>
    <property type="match status" value="1"/>
</dbReference>
<evidence type="ECO:0000256" key="3">
    <source>
        <dbReference type="ARBA" id="ARBA00022475"/>
    </source>
</evidence>
<comment type="similarity">
    <text evidence="2 7">Belongs to the ExbD/TolR family.</text>
</comment>
<dbReference type="PANTHER" id="PTHR30558">
    <property type="entry name" value="EXBD MEMBRANE COMPONENT OF PMF-DRIVEN MACROMOLECULE IMPORT SYSTEM"/>
    <property type="match status" value="1"/>
</dbReference>
<keyword evidence="5 9" id="KW-1133">Transmembrane helix</keyword>
<evidence type="ECO:0000256" key="4">
    <source>
        <dbReference type="ARBA" id="ARBA00022692"/>
    </source>
</evidence>
<evidence type="ECO:0000256" key="8">
    <source>
        <dbReference type="SAM" id="MobiDB-lite"/>
    </source>
</evidence>
<evidence type="ECO:0000313" key="10">
    <source>
        <dbReference type="EMBL" id="RHH83754.1"/>
    </source>
</evidence>
<dbReference type="GO" id="GO:0022857">
    <property type="term" value="F:transmembrane transporter activity"/>
    <property type="evidence" value="ECO:0007669"/>
    <property type="project" value="InterPro"/>
</dbReference>
<dbReference type="GO" id="GO:0005886">
    <property type="term" value="C:plasma membrane"/>
    <property type="evidence" value="ECO:0007669"/>
    <property type="project" value="UniProtKB-SubCell"/>
</dbReference>
<evidence type="ECO:0000256" key="6">
    <source>
        <dbReference type="ARBA" id="ARBA00023136"/>
    </source>
</evidence>
<feature type="compositionally biased region" description="Basic and acidic residues" evidence="8">
    <location>
        <begin position="175"/>
        <end position="193"/>
    </location>
</feature>
<dbReference type="EMBL" id="QRKB01000008">
    <property type="protein sequence ID" value="RHH83754.1"/>
    <property type="molecule type" value="Genomic_DNA"/>
</dbReference>
<keyword evidence="4 7" id="KW-0812">Transmembrane</keyword>
<dbReference type="GO" id="GO:0015031">
    <property type="term" value="P:protein transport"/>
    <property type="evidence" value="ECO:0007669"/>
    <property type="project" value="UniProtKB-KW"/>
</dbReference>
<keyword evidence="6 9" id="KW-0472">Membrane</keyword>
<feature type="region of interest" description="Disordered" evidence="8">
    <location>
        <begin position="170"/>
        <end position="205"/>
    </location>
</feature>
<evidence type="ECO:0000256" key="9">
    <source>
        <dbReference type="SAM" id="Phobius"/>
    </source>
</evidence>
<dbReference type="AlphaFoldDB" id="A0A3R6GWK2"/>
<gene>
    <name evidence="10" type="ORF">DW192_04965</name>
</gene>
<feature type="transmembrane region" description="Helical" evidence="9">
    <location>
        <begin position="12"/>
        <end position="31"/>
    </location>
</feature>
<feature type="compositionally biased region" description="Polar residues" evidence="8">
    <location>
        <begin position="194"/>
        <end position="205"/>
    </location>
</feature>
<keyword evidence="7" id="KW-0813">Transport</keyword>
<dbReference type="PANTHER" id="PTHR30558:SF3">
    <property type="entry name" value="BIOPOLYMER TRANSPORT PROTEIN EXBD-RELATED"/>
    <property type="match status" value="1"/>
</dbReference>